<dbReference type="STRING" id="857265.WG78_05370"/>
<evidence type="ECO:0000313" key="3">
    <source>
        <dbReference type="Proteomes" id="UP000037939"/>
    </source>
</evidence>
<name>A0A0N0GQ30_9NEIS</name>
<keyword evidence="1" id="KW-0732">Signal</keyword>
<proteinExistence type="predicted"/>
<evidence type="ECO:0008006" key="4">
    <source>
        <dbReference type="Google" id="ProtNLM"/>
    </source>
</evidence>
<feature type="signal peptide" evidence="1">
    <location>
        <begin position="1"/>
        <end position="34"/>
    </location>
</feature>
<sequence length="171" mass="17726">MLVTSTLSIRHAGVALVAALILAGCASTSSPTTASTAHSGNVITPVPLGQPLPDTKLPKVTAAPSVLIAGRPAAAILDDVVKYRTGKGMTLRNRSSNKAEFAQTIPNAKQPTEARMVYLLAPVNGGLQLSARVFQVSYPGTAREKVAEITGVVADKLNQELGGYAQGGNWH</sequence>
<dbReference type="AlphaFoldDB" id="A0A0N0GQ30"/>
<dbReference type="EMBL" id="LAQT01000003">
    <property type="protein sequence ID" value="KPC54053.1"/>
    <property type="molecule type" value="Genomic_DNA"/>
</dbReference>
<protein>
    <recommendedName>
        <fullName evidence="4">Lipoprotein</fullName>
    </recommendedName>
</protein>
<evidence type="ECO:0000313" key="2">
    <source>
        <dbReference type="EMBL" id="KPC54053.1"/>
    </source>
</evidence>
<comment type="caution">
    <text evidence="2">The sequence shown here is derived from an EMBL/GenBank/DDBJ whole genome shotgun (WGS) entry which is preliminary data.</text>
</comment>
<reference evidence="2 3" key="1">
    <citation type="submission" date="2015-07" db="EMBL/GenBank/DDBJ databases">
        <title>Draft genome sequence of the Amantichitinum ursilacus IGB-41, a new chitin-degrading bacterium.</title>
        <authorList>
            <person name="Kirstahler P."/>
            <person name="Guenther M."/>
            <person name="Grumaz C."/>
            <person name="Rupp S."/>
            <person name="Zibek S."/>
            <person name="Sohn K."/>
        </authorList>
    </citation>
    <scope>NUCLEOTIDE SEQUENCE [LARGE SCALE GENOMIC DNA]</scope>
    <source>
        <strain evidence="2 3">IGB-41</strain>
    </source>
</reference>
<gene>
    <name evidence="2" type="ORF">WG78_05370</name>
</gene>
<evidence type="ECO:0000256" key="1">
    <source>
        <dbReference type="SAM" id="SignalP"/>
    </source>
</evidence>
<keyword evidence="3" id="KW-1185">Reference proteome</keyword>
<organism evidence="2 3">
    <name type="scientific">Amantichitinum ursilacus</name>
    <dbReference type="NCBI Taxonomy" id="857265"/>
    <lineage>
        <taxon>Bacteria</taxon>
        <taxon>Pseudomonadati</taxon>
        <taxon>Pseudomonadota</taxon>
        <taxon>Betaproteobacteria</taxon>
        <taxon>Neisseriales</taxon>
        <taxon>Chitinibacteraceae</taxon>
        <taxon>Amantichitinum</taxon>
    </lineage>
</organism>
<feature type="chain" id="PRO_5005849757" description="Lipoprotein" evidence="1">
    <location>
        <begin position="35"/>
        <end position="171"/>
    </location>
</feature>
<accession>A0A0N0GQ30</accession>
<dbReference type="Proteomes" id="UP000037939">
    <property type="component" value="Unassembled WGS sequence"/>
</dbReference>